<dbReference type="GO" id="GO:0006364">
    <property type="term" value="P:rRNA processing"/>
    <property type="evidence" value="ECO:0007669"/>
    <property type="project" value="UniProtKB-KW"/>
</dbReference>
<dbReference type="CDD" id="cd22394">
    <property type="entry name" value="KH-I_KRR1_rpt2"/>
    <property type="match status" value="1"/>
</dbReference>
<dbReference type="CDD" id="cd22393">
    <property type="entry name" value="KH-I_KRR1_rpt1"/>
    <property type="match status" value="1"/>
</dbReference>
<organism evidence="11">
    <name type="scientific">Picocystis salinarum</name>
    <dbReference type="NCBI Taxonomy" id="88271"/>
    <lineage>
        <taxon>Eukaryota</taxon>
        <taxon>Viridiplantae</taxon>
        <taxon>Chlorophyta</taxon>
        <taxon>Picocystophyceae</taxon>
        <taxon>Picocystales</taxon>
        <taxon>Picocystaceae</taxon>
        <taxon>Picocystis</taxon>
    </lineage>
</organism>
<dbReference type="InterPro" id="IPR048548">
    <property type="entry name" value="KRR1-like_KH2"/>
</dbReference>
<proteinExistence type="inferred from homology"/>
<feature type="compositionally biased region" description="Basic residues" evidence="9">
    <location>
        <begin position="397"/>
        <end position="408"/>
    </location>
</feature>
<reference evidence="11" key="1">
    <citation type="submission" date="2021-01" db="EMBL/GenBank/DDBJ databases">
        <authorList>
            <person name="Corre E."/>
            <person name="Pelletier E."/>
            <person name="Niang G."/>
            <person name="Scheremetjew M."/>
            <person name="Finn R."/>
            <person name="Kale V."/>
            <person name="Holt S."/>
            <person name="Cochrane G."/>
            <person name="Meng A."/>
            <person name="Brown T."/>
            <person name="Cohen L."/>
        </authorList>
    </citation>
    <scope>NUCLEOTIDE SEQUENCE</scope>
    <source>
        <strain evidence="11">CCMP1897</strain>
    </source>
</reference>
<feature type="compositionally biased region" description="Basic residues" evidence="9">
    <location>
        <begin position="305"/>
        <end position="315"/>
    </location>
</feature>
<dbReference type="AlphaFoldDB" id="A0A7S3XEZ3"/>
<dbReference type="InterPro" id="IPR036612">
    <property type="entry name" value="KH_dom_type_1_sf"/>
</dbReference>
<dbReference type="Pfam" id="PF21800">
    <property type="entry name" value="KH_KRR1_2nd"/>
    <property type="match status" value="1"/>
</dbReference>
<feature type="compositionally biased region" description="Basic and acidic residues" evidence="9">
    <location>
        <begin position="382"/>
        <end position="396"/>
    </location>
</feature>
<dbReference type="InterPro" id="IPR048550">
    <property type="entry name" value="KRR1-like_KH1_euk"/>
</dbReference>
<feature type="compositionally biased region" description="Basic and acidic residues" evidence="9">
    <location>
        <begin position="27"/>
        <end position="40"/>
    </location>
</feature>
<evidence type="ECO:0000256" key="6">
    <source>
        <dbReference type="ARBA" id="ARBA00023242"/>
    </source>
</evidence>
<comment type="similarity">
    <text evidence="2 8">Belongs to the KRR1 family.</text>
</comment>
<dbReference type="Gene3D" id="3.30.1370.10">
    <property type="entry name" value="K Homology domain, type 1"/>
    <property type="match status" value="2"/>
</dbReference>
<evidence type="ECO:0000256" key="2">
    <source>
        <dbReference type="ARBA" id="ARBA00009344"/>
    </source>
</evidence>
<evidence type="ECO:0000313" key="11">
    <source>
        <dbReference type="EMBL" id="CAE0609655.1"/>
    </source>
</evidence>
<feature type="region of interest" description="Disordered" evidence="9">
    <location>
        <begin position="298"/>
        <end position="408"/>
    </location>
</feature>
<dbReference type="FunFam" id="3.30.1370.10:FF:000011">
    <property type="entry name" value="KRR1 small subunit processome component"/>
    <property type="match status" value="1"/>
</dbReference>
<dbReference type="Pfam" id="PF17903">
    <property type="entry name" value="KH_KRR1_1st"/>
    <property type="match status" value="1"/>
</dbReference>
<evidence type="ECO:0000256" key="9">
    <source>
        <dbReference type="SAM" id="MobiDB-lite"/>
    </source>
</evidence>
<dbReference type="InterPro" id="IPR048549">
    <property type="entry name" value="KRR1-like_KH2_euk"/>
</dbReference>
<evidence type="ECO:0000256" key="1">
    <source>
        <dbReference type="ARBA" id="ARBA00004604"/>
    </source>
</evidence>
<evidence type="ECO:0000256" key="8">
    <source>
        <dbReference type="PIRNR" id="PIRNR006515"/>
    </source>
</evidence>
<comment type="function">
    <text evidence="8">Required for 40S ribosome biogenesis. Involved in nucleolar processing of pre-18S ribosomal RNA and ribosome assembly.</text>
</comment>
<dbReference type="EMBL" id="HBIS01003833">
    <property type="protein sequence ID" value="CAE0609655.1"/>
    <property type="molecule type" value="Transcribed_RNA"/>
</dbReference>
<feature type="region of interest" description="Disordered" evidence="9">
    <location>
        <begin position="1"/>
        <end position="40"/>
    </location>
</feature>
<comment type="subunit">
    <text evidence="8">Component of the ribosomal small subunit (SSU) processome.</text>
</comment>
<dbReference type="PIRSF" id="PIRSF006515">
    <property type="entry name" value="KRR1"/>
    <property type="match status" value="1"/>
</dbReference>
<keyword evidence="7 8" id="KW-0687">Ribonucleoprotein</keyword>
<feature type="compositionally biased region" description="Basic and acidic residues" evidence="9">
    <location>
        <begin position="316"/>
        <end position="330"/>
    </location>
</feature>
<evidence type="ECO:0000256" key="3">
    <source>
        <dbReference type="ARBA" id="ARBA00022517"/>
    </source>
</evidence>
<gene>
    <name evidence="11" type="ORF">PSAL00342_LOCUS3474</name>
</gene>
<dbReference type="PANTHER" id="PTHR12581">
    <property type="entry name" value="HIV-1 REV BINDING PROTEIN 2, 3"/>
    <property type="match status" value="1"/>
</dbReference>
<dbReference type="FunFam" id="3.30.1370.10:FF:000014">
    <property type="entry name" value="KRR1 small subunit processome component"/>
    <property type="match status" value="1"/>
</dbReference>
<dbReference type="SUPFAM" id="SSF54791">
    <property type="entry name" value="Eukaryotic type KH-domain (KH-domain type I)"/>
    <property type="match status" value="1"/>
</dbReference>
<evidence type="ECO:0000256" key="7">
    <source>
        <dbReference type="ARBA" id="ARBA00023274"/>
    </source>
</evidence>
<dbReference type="GO" id="GO:0032040">
    <property type="term" value="C:small-subunit processome"/>
    <property type="evidence" value="ECO:0007669"/>
    <property type="project" value="TreeGrafter"/>
</dbReference>
<protein>
    <recommendedName>
        <fullName evidence="8">KRR1 small subunit processome component</fullName>
    </recommendedName>
    <alternativeName>
        <fullName evidence="8">KRR-R motif-containing protein 1</fullName>
    </alternativeName>
</protein>
<evidence type="ECO:0000256" key="4">
    <source>
        <dbReference type="ARBA" id="ARBA00022552"/>
    </source>
</evidence>
<comment type="subcellular location">
    <subcellularLocation>
        <location evidence="1 8">Nucleus</location>
        <location evidence="1 8">Nucleolus</location>
    </subcellularLocation>
</comment>
<dbReference type="PANTHER" id="PTHR12581:SF0">
    <property type="entry name" value="KRR1 SMALL SUBUNIT PROCESSOME COMPONENT HOMOLOG"/>
    <property type="match status" value="1"/>
</dbReference>
<keyword evidence="6 8" id="KW-0539">Nucleus</keyword>
<dbReference type="SMART" id="SM00322">
    <property type="entry name" value="KH"/>
    <property type="match status" value="1"/>
</dbReference>
<accession>A0A7S3XEZ3</accession>
<keyword evidence="4 8" id="KW-0698">rRNA processing</keyword>
<dbReference type="InterPro" id="IPR041174">
    <property type="entry name" value="KRR1-like_KH1"/>
</dbReference>
<name>A0A7S3XEZ3_9CHLO</name>
<feature type="region of interest" description="Disordered" evidence="9">
    <location>
        <begin position="253"/>
        <end position="279"/>
    </location>
</feature>
<evidence type="ECO:0000256" key="5">
    <source>
        <dbReference type="ARBA" id="ARBA00022884"/>
    </source>
</evidence>
<dbReference type="InterPro" id="IPR004087">
    <property type="entry name" value="KH_dom"/>
</dbReference>
<keyword evidence="3 8" id="KW-0690">Ribosome biogenesis</keyword>
<evidence type="ECO:0000259" key="10">
    <source>
        <dbReference type="SMART" id="SM00322"/>
    </source>
</evidence>
<feature type="compositionally biased region" description="Polar residues" evidence="9">
    <location>
        <begin position="1"/>
        <end position="10"/>
    </location>
</feature>
<sequence length="408" mass="46460">MSPEASTEAQKASEDGNAQAPKKKRTYERPKPWDHDGIDHWKVDPFRPEDNLGGTFLEASEFATLFPKYRETYLRESWPLVERALKEHGVRATLDLVQGSMAVCTTRKTWDPYIILKARDLIKLLARSVPAPQAVKVLQDDVQCDIVKIGGMVRNKERFVKRRQRLIGPNGATLKALELLTQTYILVQGNTVSMMGGFKGLKTARRVVEDCMKNVHPIYHIKELMIKRELSKDEELAKENWERFLPKFKRKNMKTRKVKETKKKDYTPFPPPQQPRKEDLAMETGEYFLAPKEKKWQAKQDKLKKQSTKVAAKKVKREEAFVPPKEEKSKKNANAGGKKDAGPSTEEMVKSLKSKKRKTREVVNGSGADPATFILTSVKSGQDTHEDGKHGKDSSKKSKKHKHKNAGS</sequence>
<feature type="domain" description="K Homology" evidence="10">
    <location>
        <begin position="143"/>
        <end position="213"/>
    </location>
</feature>
<keyword evidence="5 8" id="KW-0694">RNA-binding</keyword>
<dbReference type="InterPro" id="IPR024166">
    <property type="entry name" value="rRNA_assembly_KRR1"/>
</dbReference>
<dbReference type="GO" id="GO:0003723">
    <property type="term" value="F:RNA binding"/>
    <property type="evidence" value="ECO:0007669"/>
    <property type="project" value="UniProtKB-KW"/>
</dbReference>